<accession>A0A8E6EWG7</accession>
<evidence type="ECO:0000313" key="2">
    <source>
        <dbReference type="EMBL" id="QVL30563.1"/>
    </source>
</evidence>
<name>A0A8E6EWG7_9BACT</name>
<dbReference type="EMBL" id="CP074694">
    <property type="protein sequence ID" value="QVL30563.1"/>
    <property type="molecule type" value="Genomic_DNA"/>
</dbReference>
<evidence type="ECO:0000256" key="1">
    <source>
        <dbReference type="SAM" id="SignalP"/>
    </source>
</evidence>
<sequence>MRLSVIAAGIFVLFTGLTFAEDKVAKPTGKWEKSAGDFKITFEFKKEDKVTMTVTNDGGGCVIESKATYEKNKVSCVVESWTNKGTFPVEKEKGYKFSFEYTGTGDGKKYTLKNFSADDVSDQARELIEGDYSPFKGD</sequence>
<dbReference type="KEGG" id="tsph:KIH39_17105"/>
<feature type="chain" id="PRO_5034439639" evidence="1">
    <location>
        <begin position="21"/>
        <end position="138"/>
    </location>
</feature>
<dbReference type="Proteomes" id="UP000676194">
    <property type="component" value="Chromosome"/>
</dbReference>
<proteinExistence type="predicted"/>
<gene>
    <name evidence="2" type="ORF">KIH39_17105</name>
</gene>
<protein>
    <submittedName>
        <fullName evidence="2">Uncharacterized protein</fullName>
    </submittedName>
</protein>
<evidence type="ECO:0000313" key="3">
    <source>
        <dbReference type="Proteomes" id="UP000676194"/>
    </source>
</evidence>
<organism evidence="2 3">
    <name type="scientific">Telmatocola sphagniphila</name>
    <dbReference type="NCBI Taxonomy" id="1123043"/>
    <lineage>
        <taxon>Bacteria</taxon>
        <taxon>Pseudomonadati</taxon>
        <taxon>Planctomycetota</taxon>
        <taxon>Planctomycetia</taxon>
        <taxon>Gemmatales</taxon>
        <taxon>Gemmataceae</taxon>
    </lineage>
</organism>
<reference evidence="2" key="1">
    <citation type="submission" date="2021-05" db="EMBL/GenBank/DDBJ databases">
        <title>Complete genome sequence of the cellulolytic planctomycete Telmatocola sphagniphila SP2T and characterization of the first cellulase from planctomycetes.</title>
        <authorList>
            <person name="Rakitin A.L."/>
            <person name="Beletsky A.V."/>
            <person name="Naumoff D.G."/>
            <person name="Kulichevskaya I.S."/>
            <person name="Mardanov A.V."/>
            <person name="Ravin N.V."/>
            <person name="Dedysh S.N."/>
        </authorList>
    </citation>
    <scope>NUCLEOTIDE SEQUENCE</scope>
    <source>
        <strain evidence="2">SP2T</strain>
    </source>
</reference>
<dbReference type="AlphaFoldDB" id="A0A8E6EWG7"/>
<feature type="signal peptide" evidence="1">
    <location>
        <begin position="1"/>
        <end position="20"/>
    </location>
</feature>
<keyword evidence="3" id="KW-1185">Reference proteome</keyword>
<dbReference type="RefSeq" id="WP_213494434.1">
    <property type="nucleotide sequence ID" value="NZ_CP074694.1"/>
</dbReference>
<keyword evidence="1" id="KW-0732">Signal</keyword>